<keyword evidence="3" id="KW-1185">Reference proteome</keyword>
<dbReference type="Proteomes" id="UP000184096">
    <property type="component" value="Chromosome I"/>
</dbReference>
<accession>A0A1M7UNM0</accession>
<dbReference type="AlphaFoldDB" id="A0A1M7UNM0"/>
<dbReference type="CDD" id="cd02199">
    <property type="entry name" value="YjgF_YER057c_UK114_like_1"/>
    <property type="match status" value="1"/>
</dbReference>
<dbReference type="InterPro" id="IPR013813">
    <property type="entry name" value="Endoribo_LPSP/chorism_mut-like"/>
</dbReference>
<dbReference type="Gene3D" id="3.30.1330.40">
    <property type="entry name" value="RutC-like"/>
    <property type="match status" value="1"/>
</dbReference>
<protein>
    <submittedName>
        <fullName evidence="2">Enamine deaminase RidA, house cleaning of reactive enamine intermediates, YjgF/YER057c/UK114 family</fullName>
    </submittedName>
</protein>
<name>A0A1M7UNM0_9BRAD</name>
<gene>
    <name evidence="2" type="ORF">SAMN05444170_5913</name>
</gene>
<evidence type="ECO:0000313" key="2">
    <source>
        <dbReference type="EMBL" id="SHN84486.1"/>
    </source>
</evidence>
<dbReference type="RefSeq" id="WP_072823319.1">
    <property type="nucleotide sequence ID" value="NZ_LT670849.1"/>
</dbReference>
<dbReference type="OrthoDB" id="9806350at2"/>
<dbReference type="PANTHER" id="PTHR43760">
    <property type="entry name" value="ENDORIBONUCLEASE-RELATED"/>
    <property type="match status" value="1"/>
</dbReference>
<sequence length="156" mass="16600">MSAHQRLQALNIVLPPITAPAAAYAPYVRAGQTLYLSGHLARRDGKVWAGRLGEDITLEEGRLAARSAAIDLLATLQHATGNLDAIARISKLTAMVASTPQFFQQHLVANGASELFAEIFPDMGPHARSAFGVVQLPLQACVEVELVAELAPPRAV</sequence>
<reference evidence="3" key="1">
    <citation type="submission" date="2016-11" db="EMBL/GenBank/DDBJ databases">
        <authorList>
            <person name="Varghese N."/>
            <person name="Submissions S."/>
        </authorList>
    </citation>
    <scope>NUCLEOTIDE SEQUENCE [LARGE SCALE GENOMIC DNA]</scope>
    <source>
        <strain evidence="3">GAS401</strain>
    </source>
</reference>
<evidence type="ECO:0000313" key="3">
    <source>
        <dbReference type="Proteomes" id="UP000184096"/>
    </source>
</evidence>
<organism evidence="2 3">
    <name type="scientific">Bradyrhizobium erythrophlei</name>
    <dbReference type="NCBI Taxonomy" id="1437360"/>
    <lineage>
        <taxon>Bacteria</taxon>
        <taxon>Pseudomonadati</taxon>
        <taxon>Pseudomonadota</taxon>
        <taxon>Alphaproteobacteria</taxon>
        <taxon>Hyphomicrobiales</taxon>
        <taxon>Nitrobacteraceae</taxon>
        <taxon>Bradyrhizobium</taxon>
    </lineage>
</organism>
<feature type="domain" description="Endoribonuclease L-PSP/chorismate mutase-like" evidence="1">
    <location>
        <begin position="5"/>
        <end position="150"/>
    </location>
</feature>
<evidence type="ECO:0000259" key="1">
    <source>
        <dbReference type="Pfam" id="PF14588"/>
    </source>
</evidence>
<dbReference type="EMBL" id="LT670849">
    <property type="protein sequence ID" value="SHN84486.1"/>
    <property type="molecule type" value="Genomic_DNA"/>
</dbReference>
<proteinExistence type="predicted"/>
<dbReference type="InterPro" id="IPR035959">
    <property type="entry name" value="RutC-like_sf"/>
</dbReference>
<dbReference type="PANTHER" id="PTHR43760:SF1">
    <property type="entry name" value="ENDORIBONUCLEASE L-PSP_CHORISMATE MUTASE-LIKE DOMAIN-CONTAINING PROTEIN"/>
    <property type="match status" value="1"/>
</dbReference>
<dbReference type="Pfam" id="PF14588">
    <property type="entry name" value="YjgF_endoribonc"/>
    <property type="match status" value="1"/>
</dbReference>
<dbReference type="SUPFAM" id="SSF55298">
    <property type="entry name" value="YjgF-like"/>
    <property type="match status" value="1"/>
</dbReference>